<evidence type="ECO:0000313" key="1">
    <source>
        <dbReference type="EMBL" id="KAL1237260.1"/>
    </source>
</evidence>
<dbReference type="EMBL" id="JBEUSY010000354">
    <property type="protein sequence ID" value="KAL1237260.1"/>
    <property type="molecule type" value="Genomic_DNA"/>
</dbReference>
<dbReference type="Proteomes" id="UP001558632">
    <property type="component" value="Unassembled WGS sequence"/>
</dbReference>
<reference evidence="1 2" key="1">
    <citation type="submission" date="2024-07" db="EMBL/GenBank/DDBJ databases">
        <title>Enhanced genomic and transcriptomic resources for Trichinella pseudospiralis and T. spiralis underpin the discovery of pronounced molecular differences between stages and species.</title>
        <authorList>
            <person name="Pasi K.K."/>
            <person name="La Rosa G."/>
            <person name="Gomez-Morales M.A."/>
            <person name="Tosini F."/>
            <person name="Sumanam S."/>
            <person name="Young N.D."/>
            <person name="Chang B.C."/>
            <person name="Robin G.B."/>
        </authorList>
    </citation>
    <scope>NUCLEOTIDE SEQUENCE [LARGE SCALE GENOMIC DNA]</scope>
    <source>
        <strain evidence="1">ISS534</strain>
    </source>
</reference>
<sequence length="90" mass="10169">MQQRNTTQTDKHEVTVQADGNITISNKESNISSYKVRITLSLGLTSAHDCLITKPATSSYTVLFASTEMTNKKNRQALFNMKKELQLIYK</sequence>
<protein>
    <recommendedName>
        <fullName evidence="3">Retrovirus-related Pol polyprotein from transposon TNT 1-94</fullName>
    </recommendedName>
</protein>
<comment type="caution">
    <text evidence="1">The sequence shown here is derived from an EMBL/GenBank/DDBJ whole genome shotgun (WGS) entry which is preliminary data.</text>
</comment>
<evidence type="ECO:0008006" key="3">
    <source>
        <dbReference type="Google" id="ProtNLM"/>
    </source>
</evidence>
<proteinExistence type="predicted"/>
<name>A0ABR3KIJ3_TRISP</name>
<evidence type="ECO:0000313" key="2">
    <source>
        <dbReference type="Proteomes" id="UP001558632"/>
    </source>
</evidence>
<organism evidence="1 2">
    <name type="scientific">Trichinella spiralis</name>
    <name type="common">Trichina worm</name>
    <dbReference type="NCBI Taxonomy" id="6334"/>
    <lineage>
        <taxon>Eukaryota</taxon>
        <taxon>Metazoa</taxon>
        <taxon>Ecdysozoa</taxon>
        <taxon>Nematoda</taxon>
        <taxon>Enoplea</taxon>
        <taxon>Dorylaimia</taxon>
        <taxon>Trichinellida</taxon>
        <taxon>Trichinellidae</taxon>
        <taxon>Trichinella</taxon>
    </lineage>
</organism>
<keyword evidence="2" id="KW-1185">Reference proteome</keyword>
<accession>A0ABR3KIJ3</accession>
<gene>
    <name evidence="1" type="ORF">TSPI_05854</name>
</gene>